<dbReference type="EMBL" id="GBRH01252590">
    <property type="protein sequence ID" value="JAD45305.1"/>
    <property type="molecule type" value="Transcribed_RNA"/>
</dbReference>
<evidence type="ECO:0000256" key="1">
    <source>
        <dbReference type="SAM" id="MobiDB-lite"/>
    </source>
</evidence>
<proteinExistence type="predicted"/>
<name>A0A0A9A8I4_ARUDO</name>
<feature type="compositionally biased region" description="Basic residues" evidence="1">
    <location>
        <begin position="24"/>
        <end position="34"/>
    </location>
</feature>
<protein>
    <submittedName>
        <fullName evidence="2">Uncharacterized protein</fullName>
    </submittedName>
</protein>
<feature type="region of interest" description="Disordered" evidence="1">
    <location>
        <begin position="1"/>
        <end position="45"/>
    </location>
</feature>
<organism evidence="2">
    <name type="scientific">Arundo donax</name>
    <name type="common">Giant reed</name>
    <name type="synonym">Donax arundinaceus</name>
    <dbReference type="NCBI Taxonomy" id="35708"/>
    <lineage>
        <taxon>Eukaryota</taxon>
        <taxon>Viridiplantae</taxon>
        <taxon>Streptophyta</taxon>
        <taxon>Embryophyta</taxon>
        <taxon>Tracheophyta</taxon>
        <taxon>Spermatophyta</taxon>
        <taxon>Magnoliopsida</taxon>
        <taxon>Liliopsida</taxon>
        <taxon>Poales</taxon>
        <taxon>Poaceae</taxon>
        <taxon>PACMAD clade</taxon>
        <taxon>Arundinoideae</taxon>
        <taxon>Arundineae</taxon>
        <taxon>Arundo</taxon>
    </lineage>
</organism>
<reference evidence="2" key="1">
    <citation type="submission" date="2014-09" db="EMBL/GenBank/DDBJ databases">
        <authorList>
            <person name="Magalhaes I.L.F."/>
            <person name="Oliveira U."/>
            <person name="Santos F.R."/>
            <person name="Vidigal T.H.D.A."/>
            <person name="Brescovit A.D."/>
            <person name="Santos A.J."/>
        </authorList>
    </citation>
    <scope>NUCLEOTIDE SEQUENCE</scope>
    <source>
        <tissue evidence="2">Shoot tissue taken approximately 20 cm above the soil surface</tissue>
    </source>
</reference>
<evidence type="ECO:0000313" key="2">
    <source>
        <dbReference type="EMBL" id="JAD45305.1"/>
    </source>
</evidence>
<dbReference type="AlphaFoldDB" id="A0A0A9A8I4"/>
<sequence>MVHLQHGGQEGHRDNKASNQLARRQGRRAPPRPHQHLEARRGRRA</sequence>
<reference evidence="2" key="2">
    <citation type="journal article" date="2015" name="Data Brief">
        <title>Shoot transcriptome of the giant reed, Arundo donax.</title>
        <authorList>
            <person name="Barrero R.A."/>
            <person name="Guerrero F.D."/>
            <person name="Moolhuijzen P."/>
            <person name="Goolsby J.A."/>
            <person name="Tidwell J."/>
            <person name="Bellgard S.E."/>
            <person name="Bellgard M.I."/>
        </authorList>
    </citation>
    <scope>NUCLEOTIDE SEQUENCE</scope>
    <source>
        <tissue evidence="2">Shoot tissue taken approximately 20 cm above the soil surface</tissue>
    </source>
</reference>
<feature type="compositionally biased region" description="Basic and acidic residues" evidence="1">
    <location>
        <begin position="35"/>
        <end position="45"/>
    </location>
</feature>
<accession>A0A0A9A8I4</accession>